<keyword evidence="3" id="KW-1185">Reference proteome</keyword>
<protein>
    <submittedName>
        <fullName evidence="2">Uncharacterized protein</fullName>
    </submittedName>
</protein>
<evidence type="ECO:0000313" key="3">
    <source>
        <dbReference type="Proteomes" id="UP000799778"/>
    </source>
</evidence>
<dbReference type="GeneID" id="54285393"/>
<dbReference type="RefSeq" id="XP_033384482.1">
    <property type="nucleotide sequence ID" value="XM_033527996.1"/>
</dbReference>
<proteinExistence type="predicted"/>
<sequence length="83" mass="8904">MLLGCCSLLNVAQSVACSPDDLLSHQNSAICAGSGADFMMSTGLEGGAVVLYHRIPLDWYAGAYIVVPIQRENAETLRVIRSY</sequence>
<name>A0A6A5XT71_9PLEO</name>
<reference evidence="2" key="1">
    <citation type="journal article" date="2020" name="Stud. Mycol.">
        <title>101 Dothideomycetes genomes: a test case for predicting lifestyles and emergence of pathogens.</title>
        <authorList>
            <person name="Haridas S."/>
            <person name="Albert R."/>
            <person name="Binder M."/>
            <person name="Bloem J."/>
            <person name="Labutti K."/>
            <person name="Salamov A."/>
            <person name="Andreopoulos B."/>
            <person name="Baker S."/>
            <person name="Barry K."/>
            <person name="Bills G."/>
            <person name="Bluhm B."/>
            <person name="Cannon C."/>
            <person name="Castanera R."/>
            <person name="Culley D."/>
            <person name="Daum C."/>
            <person name="Ezra D."/>
            <person name="Gonzalez J."/>
            <person name="Henrissat B."/>
            <person name="Kuo A."/>
            <person name="Liang C."/>
            <person name="Lipzen A."/>
            <person name="Lutzoni F."/>
            <person name="Magnuson J."/>
            <person name="Mondo S."/>
            <person name="Nolan M."/>
            <person name="Ohm R."/>
            <person name="Pangilinan J."/>
            <person name="Park H.-J."/>
            <person name="Ramirez L."/>
            <person name="Alfaro M."/>
            <person name="Sun H."/>
            <person name="Tritt A."/>
            <person name="Yoshinaga Y."/>
            <person name="Zwiers L.-H."/>
            <person name="Turgeon B."/>
            <person name="Goodwin S."/>
            <person name="Spatafora J."/>
            <person name="Crous P."/>
            <person name="Grigoriev I."/>
        </authorList>
    </citation>
    <scope>NUCLEOTIDE SEQUENCE</scope>
    <source>
        <strain evidence="2">CBS 175.79</strain>
    </source>
</reference>
<gene>
    <name evidence="2" type="ORF">BU24DRAFT_422488</name>
</gene>
<dbReference type="AlphaFoldDB" id="A0A6A5XT71"/>
<evidence type="ECO:0000313" key="2">
    <source>
        <dbReference type="EMBL" id="KAF2016143.1"/>
    </source>
</evidence>
<dbReference type="Proteomes" id="UP000799778">
    <property type="component" value="Unassembled WGS sequence"/>
</dbReference>
<keyword evidence="1" id="KW-0732">Signal</keyword>
<feature type="chain" id="PRO_5025341569" evidence="1">
    <location>
        <begin position="18"/>
        <end position="83"/>
    </location>
</feature>
<accession>A0A6A5XT71</accession>
<dbReference type="EMBL" id="ML978069">
    <property type="protein sequence ID" value="KAF2016143.1"/>
    <property type="molecule type" value="Genomic_DNA"/>
</dbReference>
<evidence type="ECO:0000256" key="1">
    <source>
        <dbReference type="SAM" id="SignalP"/>
    </source>
</evidence>
<feature type="signal peptide" evidence="1">
    <location>
        <begin position="1"/>
        <end position="17"/>
    </location>
</feature>
<organism evidence="2 3">
    <name type="scientific">Aaosphaeria arxii CBS 175.79</name>
    <dbReference type="NCBI Taxonomy" id="1450172"/>
    <lineage>
        <taxon>Eukaryota</taxon>
        <taxon>Fungi</taxon>
        <taxon>Dikarya</taxon>
        <taxon>Ascomycota</taxon>
        <taxon>Pezizomycotina</taxon>
        <taxon>Dothideomycetes</taxon>
        <taxon>Pleosporomycetidae</taxon>
        <taxon>Pleosporales</taxon>
        <taxon>Pleosporales incertae sedis</taxon>
        <taxon>Aaosphaeria</taxon>
    </lineage>
</organism>